<name>A0ABV1XDY0_9ACTN</name>
<sequence length="51" mass="5288">MGPTGARRLALEAACPVIVDVLSFSTSVSVAVETGIRVLPFWWPDGSAADA</sequence>
<dbReference type="Proteomes" id="UP001474181">
    <property type="component" value="Unassembled WGS sequence"/>
</dbReference>
<evidence type="ECO:0000313" key="2">
    <source>
        <dbReference type="Proteomes" id="UP001474181"/>
    </source>
</evidence>
<keyword evidence="2" id="KW-1185">Reference proteome</keyword>
<dbReference type="RefSeq" id="WP_350791398.1">
    <property type="nucleotide sequence ID" value="NZ_JBEPEK010000744.1"/>
</dbReference>
<proteinExistence type="predicted"/>
<protein>
    <submittedName>
        <fullName evidence="1">Uncharacterized protein</fullName>
    </submittedName>
</protein>
<comment type="caution">
    <text evidence="1">The sequence shown here is derived from an EMBL/GenBank/DDBJ whole genome shotgun (WGS) entry which is preliminary data.</text>
</comment>
<reference evidence="1 2" key="1">
    <citation type="submission" date="2024-06" db="EMBL/GenBank/DDBJ databases">
        <title>The Natural Products Discovery Center: Release of the First 8490 Sequenced Strains for Exploring Actinobacteria Biosynthetic Diversity.</title>
        <authorList>
            <person name="Kalkreuter E."/>
            <person name="Kautsar S.A."/>
            <person name="Yang D."/>
            <person name="Bader C.D."/>
            <person name="Teijaro C.N."/>
            <person name="Fluegel L."/>
            <person name="Davis C.M."/>
            <person name="Simpson J.R."/>
            <person name="Lauterbach L."/>
            <person name="Steele A.D."/>
            <person name="Gui C."/>
            <person name="Meng S."/>
            <person name="Li G."/>
            <person name="Viehrig K."/>
            <person name="Ye F."/>
            <person name="Su P."/>
            <person name="Kiefer A.F."/>
            <person name="Nichols A."/>
            <person name="Cepeda A.J."/>
            <person name="Yan W."/>
            <person name="Fan B."/>
            <person name="Jiang Y."/>
            <person name="Adhikari A."/>
            <person name="Zheng C.-J."/>
            <person name="Schuster L."/>
            <person name="Cowan T.M."/>
            <person name="Smanski M.J."/>
            <person name="Chevrette M.G."/>
            <person name="De Carvalho L.P.S."/>
            <person name="Shen B."/>
        </authorList>
    </citation>
    <scope>NUCLEOTIDE SEQUENCE [LARGE SCALE GENOMIC DNA]</scope>
    <source>
        <strain evidence="1 2">NPDC000234</strain>
    </source>
</reference>
<organism evidence="1 2">
    <name type="scientific">Streptomyces hyaluromycini</name>
    <dbReference type="NCBI Taxonomy" id="1377993"/>
    <lineage>
        <taxon>Bacteria</taxon>
        <taxon>Bacillati</taxon>
        <taxon>Actinomycetota</taxon>
        <taxon>Actinomycetes</taxon>
        <taxon>Kitasatosporales</taxon>
        <taxon>Streptomycetaceae</taxon>
        <taxon>Streptomyces</taxon>
    </lineage>
</organism>
<accession>A0ABV1XDY0</accession>
<gene>
    <name evidence="1" type="ORF">ABT404_48265</name>
</gene>
<dbReference type="EMBL" id="JBEPEK010000744">
    <property type="protein sequence ID" value="MER7187173.1"/>
    <property type="molecule type" value="Genomic_DNA"/>
</dbReference>
<evidence type="ECO:0000313" key="1">
    <source>
        <dbReference type="EMBL" id="MER7187173.1"/>
    </source>
</evidence>
<dbReference type="InterPro" id="IPR036702">
    <property type="entry name" value="ComB-like_sf"/>
</dbReference>
<dbReference type="SUPFAM" id="SSF142823">
    <property type="entry name" value="ComB-like"/>
    <property type="match status" value="1"/>
</dbReference>